<proteinExistence type="predicted"/>
<organism evidence="3 4">
    <name type="scientific">Kribbella sindirgiensis</name>
    <dbReference type="NCBI Taxonomy" id="1124744"/>
    <lineage>
        <taxon>Bacteria</taxon>
        <taxon>Bacillati</taxon>
        <taxon>Actinomycetota</taxon>
        <taxon>Actinomycetes</taxon>
        <taxon>Propionibacteriales</taxon>
        <taxon>Kribbellaceae</taxon>
        <taxon>Kribbella</taxon>
    </lineage>
</organism>
<keyword evidence="2" id="KW-0812">Transmembrane</keyword>
<protein>
    <submittedName>
        <fullName evidence="3">Uncharacterized protein</fullName>
    </submittedName>
</protein>
<sequence>MIRRLLRGRRLVIAIVVALGGLAGGGFLIGRPVWNARCAASFDEIPSKELGQFRSLPVAKSPVAPLGAARSAVVVPHTYGVAGAQLAGSEDSNVRLVIGAGGLKGTATSGGVVQVGGETSRPAWGRRQAGYALGGQGRRALHRPRQ</sequence>
<accession>A0A4R0ITX1</accession>
<name>A0A4R0ITX1_9ACTN</name>
<feature type="region of interest" description="Disordered" evidence="1">
    <location>
        <begin position="117"/>
        <end position="146"/>
    </location>
</feature>
<keyword evidence="4" id="KW-1185">Reference proteome</keyword>
<dbReference type="EMBL" id="SJKA01000004">
    <property type="protein sequence ID" value="TCC34878.1"/>
    <property type="molecule type" value="Genomic_DNA"/>
</dbReference>
<evidence type="ECO:0000256" key="1">
    <source>
        <dbReference type="SAM" id="MobiDB-lite"/>
    </source>
</evidence>
<gene>
    <name evidence="3" type="ORF">E0H50_13360</name>
</gene>
<comment type="caution">
    <text evidence="3">The sequence shown here is derived from an EMBL/GenBank/DDBJ whole genome shotgun (WGS) entry which is preliminary data.</text>
</comment>
<evidence type="ECO:0000256" key="2">
    <source>
        <dbReference type="SAM" id="Phobius"/>
    </source>
</evidence>
<keyword evidence="2" id="KW-1133">Transmembrane helix</keyword>
<dbReference type="AlphaFoldDB" id="A0A4R0ITX1"/>
<dbReference type="Proteomes" id="UP000292695">
    <property type="component" value="Unassembled WGS sequence"/>
</dbReference>
<reference evidence="3 4" key="1">
    <citation type="submission" date="2019-02" db="EMBL/GenBank/DDBJ databases">
        <title>Kribbella capetownensis sp. nov. and Kribbella speibonae sp. nov., isolated from soil.</title>
        <authorList>
            <person name="Curtis S.M."/>
            <person name="Norton I."/>
            <person name="Everest G.J."/>
            <person name="Meyers P.R."/>
        </authorList>
    </citation>
    <scope>NUCLEOTIDE SEQUENCE [LARGE SCALE GENOMIC DNA]</scope>
    <source>
        <strain evidence="3 4">DSM 27082</strain>
    </source>
</reference>
<dbReference type="RefSeq" id="WP_131287658.1">
    <property type="nucleotide sequence ID" value="NZ_SJKA01000004.1"/>
</dbReference>
<evidence type="ECO:0000313" key="3">
    <source>
        <dbReference type="EMBL" id="TCC34878.1"/>
    </source>
</evidence>
<keyword evidence="2" id="KW-0472">Membrane</keyword>
<evidence type="ECO:0000313" key="4">
    <source>
        <dbReference type="Proteomes" id="UP000292695"/>
    </source>
</evidence>
<feature type="transmembrane region" description="Helical" evidence="2">
    <location>
        <begin position="12"/>
        <end position="34"/>
    </location>
</feature>